<dbReference type="SUPFAM" id="SSF69075">
    <property type="entry name" value="Glutamyl tRNA-reductase dimerization domain"/>
    <property type="match status" value="1"/>
</dbReference>
<protein>
    <recommendedName>
        <fullName evidence="3">glutamyl-tRNA reductase</fullName>
        <ecNumber evidence="3">1.2.1.70</ecNumber>
    </recommendedName>
</protein>
<feature type="domain" description="Quinate/shikimate 5-dehydrogenase/glutamyl-tRNA reductase" evidence="9">
    <location>
        <begin position="185"/>
        <end position="319"/>
    </location>
</feature>
<dbReference type="Gene3D" id="3.40.50.720">
    <property type="entry name" value="NAD(P)-binding Rossmann-like Domain"/>
    <property type="match status" value="1"/>
</dbReference>
<dbReference type="InterPro" id="IPR000343">
    <property type="entry name" value="4pyrrol_synth_GluRdtase"/>
</dbReference>
<keyword evidence="6" id="KW-0627">Porphyrin biosynthesis</keyword>
<evidence type="ECO:0000256" key="1">
    <source>
        <dbReference type="ARBA" id="ARBA00005059"/>
    </source>
</evidence>
<sequence length="435" mass="48228">MLILHYLGCVSQGVFLHILLMGLNHKTAPLEIREKFSFFGDGLTQALTEFRSYVPQGIILSTCNRTEVYVVTDSIEETKTTVLTFLSGFYDSDSINLWPYLYSSVDMDAVRHLFGVASGIDSMIVGEPQILGQVRQALTAASGSNKPGLTISRLFHYALRAGRRVRDETSIGRHSLSVSFAGAKFAHSIVGDLSNSTVLLVGTGEVGRDIGRAISSLGVGNLNVSNRTLGRSKEIAAELKGSSIPFEKIWDALTDADVVICSTNSPGHVFSKRNMVEILAKRGNRSLFVFDLAVPRDVDPAIGELDNVQLYNLDDLQNIVGKNKLNRQNSVCEAELIINQEVERFDRWFSSLEAIPVIKRMKEEIETIRKTELEKALLRLPNLSFEETSIIERLSLSMVDKFMHKPIAALKDPINPLHVEIMKKVYGIGLEGEDE</sequence>
<evidence type="ECO:0000256" key="4">
    <source>
        <dbReference type="ARBA" id="ARBA00022857"/>
    </source>
</evidence>
<dbReference type="HAMAP" id="MF_00087">
    <property type="entry name" value="Glu_tRNA_reductase"/>
    <property type="match status" value="1"/>
</dbReference>
<feature type="domain" description="Tetrapyrrole biosynthesis glutamyl-tRNA reductase dimerisation" evidence="8">
    <location>
        <begin position="333"/>
        <end position="413"/>
    </location>
</feature>
<accession>A0A381UR37</accession>
<dbReference type="GO" id="GO:0008883">
    <property type="term" value="F:glutamyl-tRNA reductase activity"/>
    <property type="evidence" value="ECO:0007669"/>
    <property type="project" value="UniProtKB-EC"/>
</dbReference>
<comment type="similarity">
    <text evidence="2">Belongs to the glutamyl-tRNA reductase family.</text>
</comment>
<dbReference type="InterPro" id="IPR036343">
    <property type="entry name" value="GluRdtase_N_sf"/>
</dbReference>
<dbReference type="PANTHER" id="PTHR43013:SF1">
    <property type="entry name" value="GLUTAMYL-TRNA REDUCTASE"/>
    <property type="match status" value="1"/>
</dbReference>
<dbReference type="GO" id="GO:0050661">
    <property type="term" value="F:NADP binding"/>
    <property type="evidence" value="ECO:0007669"/>
    <property type="project" value="InterPro"/>
</dbReference>
<dbReference type="UniPathway" id="UPA00251">
    <property type="reaction ID" value="UER00316"/>
</dbReference>
<dbReference type="InterPro" id="IPR006151">
    <property type="entry name" value="Shikm_DH/Glu-tRNA_Rdtase"/>
</dbReference>
<dbReference type="GO" id="GO:0019353">
    <property type="term" value="P:protoporphyrinogen IX biosynthetic process from glutamate"/>
    <property type="evidence" value="ECO:0007669"/>
    <property type="project" value="TreeGrafter"/>
</dbReference>
<dbReference type="SUPFAM" id="SSF69742">
    <property type="entry name" value="Glutamyl tRNA-reductase catalytic, N-terminal domain"/>
    <property type="match status" value="1"/>
</dbReference>
<comment type="catalytic activity">
    <reaction evidence="7">
        <text>(S)-4-amino-5-oxopentanoate + tRNA(Glu) + NADP(+) = L-glutamyl-tRNA(Glu) + NADPH + H(+)</text>
        <dbReference type="Rhea" id="RHEA:12344"/>
        <dbReference type="Rhea" id="RHEA-COMP:9663"/>
        <dbReference type="Rhea" id="RHEA-COMP:9680"/>
        <dbReference type="ChEBI" id="CHEBI:15378"/>
        <dbReference type="ChEBI" id="CHEBI:57501"/>
        <dbReference type="ChEBI" id="CHEBI:57783"/>
        <dbReference type="ChEBI" id="CHEBI:58349"/>
        <dbReference type="ChEBI" id="CHEBI:78442"/>
        <dbReference type="ChEBI" id="CHEBI:78520"/>
        <dbReference type="EC" id="1.2.1.70"/>
    </reaction>
</comment>
<dbReference type="Pfam" id="PF00745">
    <property type="entry name" value="GlutR_dimer"/>
    <property type="match status" value="1"/>
</dbReference>
<dbReference type="FunFam" id="3.40.50.720:FF:000031">
    <property type="entry name" value="Glutamyl-tRNA reductase"/>
    <property type="match status" value="1"/>
</dbReference>
<dbReference type="InterPro" id="IPR015896">
    <property type="entry name" value="4pyrrol_synth_GluRdtase_dimer"/>
</dbReference>
<dbReference type="InterPro" id="IPR015895">
    <property type="entry name" value="4pyrrol_synth_GluRdtase_N"/>
</dbReference>
<dbReference type="PANTHER" id="PTHR43013">
    <property type="entry name" value="GLUTAMYL-TRNA REDUCTASE"/>
    <property type="match status" value="1"/>
</dbReference>
<reference evidence="11" key="1">
    <citation type="submission" date="2018-05" db="EMBL/GenBank/DDBJ databases">
        <authorList>
            <person name="Lanie J.A."/>
            <person name="Ng W.-L."/>
            <person name="Kazmierczak K.M."/>
            <person name="Andrzejewski T.M."/>
            <person name="Davidsen T.M."/>
            <person name="Wayne K.J."/>
            <person name="Tettelin H."/>
            <person name="Glass J.I."/>
            <person name="Rusch D."/>
            <person name="Podicherti R."/>
            <person name="Tsui H.-C.T."/>
            <person name="Winkler M.E."/>
        </authorList>
    </citation>
    <scope>NUCLEOTIDE SEQUENCE</scope>
</reference>
<evidence type="ECO:0000259" key="8">
    <source>
        <dbReference type="Pfam" id="PF00745"/>
    </source>
</evidence>
<evidence type="ECO:0000256" key="3">
    <source>
        <dbReference type="ARBA" id="ARBA00012970"/>
    </source>
</evidence>
<dbReference type="AlphaFoldDB" id="A0A381UR37"/>
<dbReference type="InterPro" id="IPR018214">
    <property type="entry name" value="GluRdtase_CS"/>
</dbReference>
<dbReference type="InterPro" id="IPR036453">
    <property type="entry name" value="GluRdtase_dimer_dom_sf"/>
</dbReference>
<dbReference type="EC" id="1.2.1.70" evidence="3"/>
<dbReference type="FunFam" id="3.30.460.30:FF:000001">
    <property type="entry name" value="Glutamyl-tRNA reductase"/>
    <property type="match status" value="1"/>
</dbReference>
<gene>
    <name evidence="11" type="ORF">METZ01_LOCUS82147</name>
</gene>
<evidence type="ECO:0000256" key="6">
    <source>
        <dbReference type="ARBA" id="ARBA00023244"/>
    </source>
</evidence>
<dbReference type="Pfam" id="PF05201">
    <property type="entry name" value="GlutR_N"/>
    <property type="match status" value="1"/>
</dbReference>
<keyword evidence="4" id="KW-0521">NADP</keyword>
<evidence type="ECO:0000313" key="11">
    <source>
        <dbReference type="EMBL" id="SVA29293.1"/>
    </source>
</evidence>
<evidence type="ECO:0000259" key="9">
    <source>
        <dbReference type="Pfam" id="PF01488"/>
    </source>
</evidence>
<dbReference type="NCBIfam" id="TIGR01035">
    <property type="entry name" value="hemA"/>
    <property type="match status" value="1"/>
</dbReference>
<dbReference type="CDD" id="cd05213">
    <property type="entry name" value="NAD_bind_Glutamyl_tRNA_reduct"/>
    <property type="match status" value="1"/>
</dbReference>
<dbReference type="PROSITE" id="PS00747">
    <property type="entry name" value="GLUTR"/>
    <property type="match status" value="1"/>
</dbReference>
<dbReference type="Pfam" id="PF01488">
    <property type="entry name" value="Shikimate_DH"/>
    <property type="match status" value="1"/>
</dbReference>
<evidence type="ECO:0000256" key="2">
    <source>
        <dbReference type="ARBA" id="ARBA00005916"/>
    </source>
</evidence>
<proteinExistence type="inferred from homology"/>
<name>A0A381UR37_9ZZZZ</name>
<comment type="pathway">
    <text evidence="1">Porphyrin-containing compound metabolism; protoporphyrin-IX biosynthesis; 5-aminolevulinate from L-glutamyl-tRNA(Glu): step 1/2.</text>
</comment>
<keyword evidence="5" id="KW-0560">Oxidoreductase</keyword>
<feature type="domain" description="Glutamyl-tRNA reductase N-terminal" evidence="10">
    <location>
        <begin position="22"/>
        <end position="169"/>
    </location>
</feature>
<dbReference type="SUPFAM" id="SSF51735">
    <property type="entry name" value="NAD(P)-binding Rossmann-fold domains"/>
    <property type="match status" value="1"/>
</dbReference>
<dbReference type="EMBL" id="UINC01006731">
    <property type="protein sequence ID" value="SVA29293.1"/>
    <property type="molecule type" value="Genomic_DNA"/>
</dbReference>
<evidence type="ECO:0000259" key="10">
    <source>
        <dbReference type="Pfam" id="PF05201"/>
    </source>
</evidence>
<organism evidence="11">
    <name type="scientific">marine metagenome</name>
    <dbReference type="NCBI Taxonomy" id="408172"/>
    <lineage>
        <taxon>unclassified sequences</taxon>
        <taxon>metagenomes</taxon>
        <taxon>ecological metagenomes</taxon>
    </lineage>
</organism>
<evidence type="ECO:0000256" key="7">
    <source>
        <dbReference type="ARBA" id="ARBA00047464"/>
    </source>
</evidence>
<dbReference type="PIRSF" id="PIRSF000445">
    <property type="entry name" value="4pyrrol_synth_GluRdtase"/>
    <property type="match status" value="1"/>
</dbReference>
<evidence type="ECO:0000256" key="5">
    <source>
        <dbReference type="ARBA" id="ARBA00023002"/>
    </source>
</evidence>
<dbReference type="InterPro" id="IPR036291">
    <property type="entry name" value="NAD(P)-bd_dom_sf"/>
</dbReference>
<dbReference type="Gene3D" id="3.30.460.30">
    <property type="entry name" value="Glutamyl-tRNA reductase, N-terminal domain"/>
    <property type="match status" value="1"/>
</dbReference>